<reference evidence="1" key="2">
    <citation type="journal article" date="2015" name="Fish Shellfish Immunol.">
        <title>Early steps in the European eel (Anguilla anguilla)-Vibrio vulnificus interaction in the gills: Role of the RtxA13 toxin.</title>
        <authorList>
            <person name="Callol A."/>
            <person name="Pajuelo D."/>
            <person name="Ebbesson L."/>
            <person name="Teles M."/>
            <person name="MacKenzie S."/>
            <person name="Amaro C."/>
        </authorList>
    </citation>
    <scope>NUCLEOTIDE SEQUENCE</scope>
</reference>
<dbReference type="AlphaFoldDB" id="A0A0E9TA41"/>
<accession>A0A0E9TA41</accession>
<evidence type="ECO:0000313" key="1">
    <source>
        <dbReference type="EMBL" id="JAH50574.1"/>
    </source>
</evidence>
<proteinExistence type="predicted"/>
<sequence>MAGSAGSELAVKVRFICHYKPYAVQYTM</sequence>
<name>A0A0E9TA41_ANGAN</name>
<protein>
    <submittedName>
        <fullName evidence="1">Uncharacterized protein</fullName>
    </submittedName>
</protein>
<dbReference type="EMBL" id="GBXM01058003">
    <property type="protein sequence ID" value="JAH50574.1"/>
    <property type="molecule type" value="Transcribed_RNA"/>
</dbReference>
<organism evidence="1">
    <name type="scientific">Anguilla anguilla</name>
    <name type="common">European freshwater eel</name>
    <name type="synonym">Muraena anguilla</name>
    <dbReference type="NCBI Taxonomy" id="7936"/>
    <lineage>
        <taxon>Eukaryota</taxon>
        <taxon>Metazoa</taxon>
        <taxon>Chordata</taxon>
        <taxon>Craniata</taxon>
        <taxon>Vertebrata</taxon>
        <taxon>Euteleostomi</taxon>
        <taxon>Actinopterygii</taxon>
        <taxon>Neopterygii</taxon>
        <taxon>Teleostei</taxon>
        <taxon>Anguilliformes</taxon>
        <taxon>Anguillidae</taxon>
        <taxon>Anguilla</taxon>
    </lineage>
</organism>
<reference evidence="1" key="1">
    <citation type="submission" date="2014-11" db="EMBL/GenBank/DDBJ databases">
        <authorList>
            <person name="Amaro Gonzalez C."/>
        </authorList>
    </citation>
    <scope>NUCLEOTIDE SEQUENCE</scope>
</reference>